<evidence type="ECO:0008006" key="6">
    <source>
        <dbReference type="Google" id="ProtNLM"/>
    </source>
</evidence>
<dbReference type="Pfam" id="PF01326">
    <property type="entry name" value="PPDK_N"/>
    <property type="match status" value="1"/>
</dbReference>
<organism evidence="4 5">
    <name type="scientific">Actinomycetospora endophytica</name>
    <dbReference type="NCBI Taxonomy" id="2291215"/>
    <lineage>
        <taxon>Bacteria</taxon>
        <taxon>Bacillati</taxon>
        <taxon>Actinomycetota</taxon>
        <taxon>Actinomycetes</taxon>
        <taxon>Pseudonocardiales</taxon>
        <taxon>Pseudonocardiaceae</taxon>
        <taxon>Actinomycetospora</taxon>
    </lineage>
</organism>
<proteinExistence type="predicted"/>
<evidence type="ECO:0000259" key="3">
    <source>
        <dbReference type="Pfam" id="PF01326"/>
    </source>
</evidence>
<dbReference type="EMBL" id="JAJNDB010000002">
    <property type="protein sequence ID" value="MCD2194578.1"/>
    <property type="molecule type" value="Genomic_DNA"/>
</dbReference>
<reference evidence="4 5" key="1">
    <citation type="submission" date="2021-11" db="EMBL/GenBank/DDBJ databases">
        <title>Draft genome sequence of Actinomycetospora sp. SF1 isolated from the rhizosphere soil.</title>
        <authorList>
            <person name="Duangmal K."/>
            <person name="Chantavorakit T."/>
        </authorList>
    </citation>
    <scope>NUCLEOTIDE SEQUENCE [LARGE SCALE GENOMIC DNA]</scope>
    <source>
        <strain evidence="4 5">TBRC 5722</strain>
    </source>
</reference>
<evidence type="ECO:0000259" key="2">
    <source>
        <dbReference type="Pfam" id="PF00391"/>
    </source>
</evidence>
<keyword evidence="5" id="KW-1185">Reference proteome</keyword>
<name>A0ABS8P981_9PSEU</name>
<dbReference type="RefSeq" id="WP_230734666.1">
    <property type="nucleotide sequence ID" value="NZ_JAJNDB010000002.1"/>
</dbReference>
<dbReference type="SUPFAM" id="SSF52009">
    <property type="entry name" value="Phosphohistidine domain"/>
    <property type="match status" value="1"/>
</dbReference>
<dbReference type="InterPro" id="IPR036637">
    <property type="entry name" value="Phosphohistidine_dom_sf"/>
</dbReference>
<gene>
    <name evidence="4" type="ORF">LQ327_14490</name>
</gene>
<dbReference type="Pfam" id="PF00391">
    <property type="entry name" value="PEP-utilizers"/>
    <property type="match status" value="1"/>
</dbReference>
<dbReference type="InterPro" id="IPR013815">
    <property type="entry name" value="ATP_grasp_subdomain_1"/>
</dbReference>
<dbReference type="PANTHER" id="PTHR43615:SF1">
    <property type="entry name" value="PPDK_N DOMAIN-CONTAINING PROTEIN"/>
    <property type="match status" value="1"/>
</dbReference>
<dbReference type="InterPro" id="IPR008279">
    <property type="entry name" value="PEP-util_enz_mobile_dom"/>
</dbReference>
<accession>A0ABS8P981</accession>
<feature type="region of interest" description="Disordered" evidence="1">
    <location>
        <begin position="344"/>
        <end position="367"/>
    </location>
</feature>
<dbReference type="Gene3D" id="3.30.1490.20">
    <property type="entry name" value="ATP-grasp fold, A domain"/>
    <property type="match status" value="1"/>
</dbReference>
<dbReference type="PANTHER" id="PTHR43615">
    <property type="entry name" value="PHOSPHOENOLPYRUVATE SYNTHASE-RELATED"/>
    <property type="match status" value="1"/>
</dbReference>
<feature type="domain" description="PEP-utilising enzyme mobile" evidence="2">
    <location>
        <begin position="815"/>
        <end position="885"/>
    </location>
</feature>
<evidence type="ECO:0000256" key="1">
    <source>
        <dbReference type="SAM" id="MobiDB-lite"/>
    </source>
</evidence>
<dbReference type="Gene3D" id="3.30.470.20">
    <property type="entry name" value="ATP-grasp fold, B domain"/>
    <property type="match status" value="1"/>
</dbReference>
<dbReference type="Gene3D" id="3.50.30.10">
    <property type="entry name" value="Phosphohistidine domain"/>
    <property type="match status" value="1"/>
</dbReference>
<comment type="caution">
    <text evidence="4">The sequence shown here is derived from an EMBL/GenBank/DDBJ whole genome shotgun (WGS) entry which is preliminary data.</text>
</comment>
<sequence>MEGLASDVEVGVSAAYTLPLAECGRDVADRVGGKALGLCELLRMDLPVPGGFVVTVEAYHHLMAVTGLREQVADLLREAAGERDTRKVSARIAELFAGVELPAAVADQVLAAYDALGADEPARVAVRSSATAEDTANASFAGQQETYLWIRGRDEVARHVLRCWASLFTPQAISYRAHFGVPLEDLGIAVVVQRMVPARGAGVLMTLEPVTGDRSQIYLEAGYGVGEGVVQGDVATDRHWIDKATLAPRRTEIGHKEHAHRFDVERAAGAVVEVPADQQDLPVLTDDELTALAQLGRTIEDGFGAPMDVEWAVADDSDPVAAGRVLVLQARPETVWSGREATTVVDPTAQPDDEPISPQDDWDPLHSRSAPSLHWSVDNLGEAAPGVLTPLCWSLWRSVGERACREAFYRLGALRADERGAPDDPADRILRIFHGRLALQVDFVAATGNRMPGTTGEEVVRGLFGQAPEDIDYTSTRRRYPAIAARLAALSVTGPAQVHRLARETDTWWQESTARAGSLGLRGATELLTEASDRFFATLSLHTLGLMGVVQPVYDALTRLVETTGVGDVAVLSGSGGAEMAVVGDIWRASRGEIDLAEVVARHGFHGPLEGELSGRVWREDDSPLRRLVGEYAQRPDSAGPRAREQRRREQAAVTTRELLAAVPRHRRPAVRALLALAAHRIPLRGVGKRSYLQSIDVARAAARRIGRCLVHDGRLGAVDDVFYLTVDELVAGVGEDMGRDGGGDTAELVARRRRRRDQHAALRIPNHWAGQPDLLDEAHTDVAVGDALSGVGVSSGVVEGPVRVVTHPDFAEVRPDEILVAPTTDPSWSSIMFVSAGLVVDIGGALSHAAVVARELGLPCVVSTRTGTRALSTGDRVRVDGTAGTVTVLQRATPPEDPPIS</sequence>
<dbReference type="SUPFAM" id="SSF56059">
    <property type="entry name" value="Glutathione synthetase ATP-binding domain-like"/>
    <property type="match status" value="1"/>
</dbReference>
<dbReference type="InterPro" id="IPR002192">
    <property type="entry name" value="PPDK_AMP/ATP-bd"/>
</dbReference>
<feature type="domain" description="Pyruvate phosphate dikinase AMP/ATP-binding" evidence="3">
    <location>
        <begin position="29"/>
        <end position="345"/>
    </location>
</feature>
<dbReference type="Proteomes" id="UP001199469">
    <property type="component" value="Unassembled WGS sequence"/>
</dbReference>
<protein>
    <recommendedName>
        <fullName evidence="6">Pyruvate,water dikinase</fullName>
    </recommendedName>
</protein>
<dbReference type="InterPro" id="IPR051549">
    <property type="entry name" value="PEP_Utilizing_Enz"/>
</dbReference>
<evidence type="ECO:0000313" key="4">
    <source>
        <dbReference type="EMBL" id="MCD2194578.1"/>
    </source>
</evidence>
<evidence type="ECO:0000313" key="5">
    <source>
        <dbReference type="Proteomes" id="UP001199469"/>
    </source>
</evidence>